<name>X1F4M3_9ZZZZ</name>
<organism evidence="1">
    <name type="scientific">marine sediment metagenome</name>
    <dbReference type="NCBI Taxonomy" id="412755"/>
    <lineage>
        <taxon>unclassified sequences</taxon>
        <taxon>metagenomes</taxon>
        <taxon>ecological metagenomes</taxon>
    </lineage>
</organism>
<feature type="non-terminal residue" evidence="1">
    <location>
        <position position="47"/>
    </location>
</feature>
<protein>
    <submittedName>
        <fullName evidence="1">Uncharacterized protein</fullName>
    </submittedName>
</protein>
<sequence>MHKKISFANNSGSWIRIMHKEEGRRIDYSPKVNILTKVEDFIFSGKR</sequence>
<accession>X1F4M3</accession>
<evidence type="ECO:0000313" key="1">
    <source>
        <dbReference type="EMBL" id="GAH27485.1"/>
    </source>
</evidence>
<proteinExistence type="predicted"/>
<reference evidence="1" key="1">
    <citation type="journal article" date="2014" name="Front. Microbiol.">
        <title>High frequency of phylogenetically diverse reductive dehalogenase-homologous genes in deep subseafloor sedimentary metagenomes.</title>
        <authorList>
            <person name="Kawai M."/>
            <person name="Futagami T."/>
            <person name="Toyoda A."/>
            <person name="Takaki Y."/>
            <person name="Nishi S."/>
            <person name="Hori S."/>
            <person name="Arai W."/>
            <person name="Tsubouchi T."/>
            <person name="Morono Y."/>
            <person name="Uchiyama I."/>
            <person name="Ito T."/>
            <person name="Fujiyama A."/>
            <person name="Inagaki F."/>
            <person name="Takami H."/>
        </authorList>
    </citation>
    <scope>NUCLEOTIDE SEQUENCE</scope>
    <source>
        <strain evidence="1">Expedition CK06-06</strain>
    </source>
</reference>
<dbReference type="EMBL" id="BARU01002381">
    <property type="protein sequence ID" value="GAH27485.1"/>
    <property type="molecule type" value="Genomic_DNA"/>
</dbReference>
<dbReference type="AlphaFoldDB" id="X1F4M3"/>
<gene>
    <name evidence="1" type="ORF">S03H2_05647</name>
</gene>
<comment type="caution">
    <text evidence="1">The sequence shown here is derived from an EMBL/GenBank/DDBJ whole genome shotgun (WGS) entry which is preliminary data.</text>
</comment>